<proteinExistence type="predicted"/>
<accession>A0A8H9J0Z5</accession>
<keyword evidence="2" id="KW-1185">Reference proteome</keyword>
<dbReference type="Proteomes" id="UP000658656">
    <property type="component" value="Unassembled WGS sequence"/>
</dbReference>
<reference evidence="1" key="2">
    <citation type="submission" date="2020-09" db="EMBL/GenBank/DDBJ databases">
        <authorList>
            <person name="Sun Q."/>
            <person name="Zhou Y."/>
        </authorList>
    </citation>
    <scope>NUCLEOTIDE SEQUENCE</scope>
    <source>
        <strain evidence="1">CGMCC 4.7679</strain>
    </source>
</reference>
<dbReference type="OrthoDB" id="3625706at2"/>
<dbReference type="RefSeq" id="WP_145932994.1">
    <property type="nucleotide sequence ID" value="NZ_BNAV01000007.1"/>
</dbReference>
<dbReference type="EMBL" id="BNAV01000007">
    <property type="protein sequence ID" value="GHF69001.1"/>
    <property type="molecule type" value="Genomic_DNA"/>
</dbReference>
<evidence type="ECO:0000313" key="1">
    <source>
        <dbReference type="EMBL" id="GHF69001.1"/>
    </source>
</evidence>
<reference evidence="1" key="1">
    <citation type="journal article" date="2014" name="Int. J. Syst. Evol. Microbiol.">
        <title>Complete genome sequence of Corynebacterium casei LMG S-19264T (=DSM 44701T), isolated from a smear-ripened cheese.</title>
        <authorList>
            <consortium name="US DOE Joint Genome Institute (JGI-PGF)"/>
            <person name="Walter F."/>
            <person name="Albersmeier A."/>
            <person name="Kalinowski J."/>
            <person name="Ruckert C."/>
        </authorList>
    </citation>
    <scope>NUCLEOTIDE SEQUENCE</scope>
    <source>
        <strain evidence="1">CGMCC 4.7679</strain>
    </source>
</reference>
<gene>
    <name evidence="1" type="ORF">GCM10017566_48600</name>
</gene>
<dbReference type="AlphaFoldDB" id="A0A8H9J0Z5"/>
<comment type="caution">
    <text evidence="1">The sequence shown here is derived from an EMBL/GenBank/DDBJ whole genome shotgun (WGS) entry which is preliminary data.</text>
</comment>
<protein>
    <submittedName>
        <fullName evidence="1">Uncharacterized protein</fullName>
    </submittedName>
</protein>
<sequence length="199" mass="21778">MRSLAPSLAAMDEERAARLRGLLVRTLLGTTRTADEHFTLLHLFLLPPGPGETRFLLYEVIEPVDPEAPVRQVVDAVREELVATGDPRLVAGAQGQWQHLDPELRGLYAGTGARFTPPQGDSLGTTIMRLADGTAVVLTLDADGEPAVLQTSQPVMIDEEVYPAIRHMPATEEPPFVLIDTFARLVQEPGEQHPFRPFG</sequence>
<evidence type="ECO:0000313" key="2">
    <source>
        <dbReference type="Proteomes" id="UP000658656"/>
    </source>
</evidence>
<organism evidence="1 2">
    <name type="scientific">Amycolatopsis bartoniae</name>
    <dbReference type="NCBI Taxonomy" id="941986"/>
    <lineage>
        <taxon>Bacteria</taxon>
        <taxon>Bacillati</taxon>
        <taxon>Actinomycetota</taxon>
        <taxon>Actinomycetes</taxon>
        <taxon>Pseudonocardiales</taxon>
        <taxon>Pseudonocardiaceae</taxon>
        <taxon>Amycolatopsis</taxon>
    </lineage>
</organism>
<name>A0A8H9J0Z5_9PSEU</name>